<reference evidence="3 4" key="1">
    <citation type="submission" date="2020-08" db="EMBL/GenBank/DDBJ databases">
        <title>A Genomic Blueprint of the Chicken Gut Microbiome.</title>
        <authorList>
            <person name="Gilroy R."/>
            <person name="Ravi A."/>
            <person name="Getino M."/>
            <person name="Pursley I."/>
            <person name="Horton D.L."/>
            <person name="Alikhan N.-F."/>
            <person name="Baker D."/>
            <person name="Gharbi K."/>
            <person name="Hall N."/>
            <person name="Watson M."/>
            <person name="Adriaenssens E.M."/>
            <person name="Foster-Nyarko E."/>
            <person name="Jarju S."/>
            <person name="Secka A."/>
            <person name="Antonio M."/>
            <person name="Oren A."/>
            <person name="Chaudhuri R."/>
            <person name="La Ragione R.M."/>
            <person name="Hildebrand F."/>
            <person name="Pallen M.J."/>
        </authorList>
    </citation>
    <scope>NUCLEOTIDE SEQUENCE [LARGE SCALE GENOMIC DNA]</scope>
    <source>
        <strain evidence="3 4">Sa2CUA1</strain>
    </source>
</reference>
<keyword evidence="1" id="KW-1133">Transmembrane helix</keyword>
<evidence type="ECO:0000313" key="3">
    <source>
        <dbReference type="EMBL" id="MBD7996074.1"/>
    </source>
</evidence>
<sequence length="193" mass="18736">MKKAASALVLTGALTFLGAGAATAVDANYPAPPAAVTGTVSAAVVAPGGTVTFSGTGFNSGEIIDVTVDYDNDPNVVAGTGVNGLIILNQRVAAYTDTAGTDGTFSTQVTLGEEGTYTLTAVGRDNGRTVTATVVVDKSAAAGAGNNSGTNNAGKSELADTGADNGMLLWGAAGVLALGAGAVTLGVARRKKA</sequence>
<gene>
    <name evidence="3" type="ORF">H9639_12265</name>
</gene>
<evidence type="ECO:0000256" key="1">
    <source>
        <dbReference type="SAM" id="Phobius"/>
    </source>
</evidence>
<dbReference type="RefSeq" id="WP_191808352.1">
    <property type="nucleotide sequence ID" value="NZ_JACSQD010000005.1"/>
</dbReference>
<proteinExistence type="predicted"/>
<protein>
    <submittedName>
        <fullName evidence="3">LPXTG cell wall anchor domain-containing protein</fullName>
    </submittedName>
</protein>
<keyword evidence="1" id="KW-0472">Membrane</keyword>
<evidence type="ECO:0000313" key="4">
    <source>
        <dbReference type="Proteomes" id="UP000609874"/>
    </source>
</evidence>
<organism evidence="3 4">
    <name type="scientific">Arthrobacter gallicola</name>
    <dbReference type="NCBI Taxonomy" id="2762225"/>
    <lineage>
        <taxon>Bacteria</taxon>
        <taxon>Bacillati</taxon>
        <taxon>Actinomycetota</taxon>
        <taxon>Actinomycetes</taxon>
        <taxon>Micrococcales</taxon>
        <taxon>Micrococcaceae</taxon>
        <taxon>Arthrobacter</taxon>
    </lineage>
</organism>
<accession>A0ABR8UU66</accession>
<keyword evidence="2" id="KW-0732">Signal</keyword>
<dbReference type="NCBIfam" id="TIGR01167">
    <property type="entry name" value="LPXTG_anchor"/>
    <property type="match status" value="1"/>
</dbReference>
<feature type="chain" id="PRO_5047130876" evidence="2">
    <location>
        <begin position="22"/>
        <end position="193"/>
    </location>
</feature>
<comment type="caution">
    <text evidence="3">The sequence shown here is derived from an EMBL/GenBank/DDBJ whole genome shotgun (WGS) entry which is preliminary data.</text>
</comment>
<dbReference type="Proteomes" id="UP000609874">
    <property type="component" value="Unassembled WGS sequence"/>
</dbReference>
<name>A0ABR8UU66_9MICC</name>
<keyword evidence="4" id="KW-1185">Reference proteome</keyword>
<feature type="signal peptide" evidence="2">
    <location>
        <begin position="1"/>
        <end position="21"/>
    </location>
</feature>
<keyword evidence="1" id="KW-0812">Transmembrane</keyword>
<evidence type="ECO:0000256" key="2">
    <source>
        <dbReference type="SAM" id="SignalP"/>
    </source>
</evidence>
<feature type="transmembrane region" description="Helical" evidence="1">
    <location>
        <begin position="167"/>
        <end position="188"/>
    </location>
</feature>
<dbReference type="EMBL" id="JACSQD010000005">
    <property type="protein sequence ID" value="MBD7996074.1"/>
    <property type="molecule type" value="Genomic_DNA"/>
</dbReference>